<reference evidence="2 3" key="1">
    <citation type="submission" date="2018-05" db="EMBL/GenBank/DDBJ databases">
        <authorList>
            <person name="Datahose"/>
        </authorList>
    </citation>
    <scope>NUCLEOTIDE SEQUENCE</scope>
</reference>
<dbReference type="AlphaFoldDB" id="A0AAX7VTL3"/>
<dbReference type="Ensembl" id="ENSACLT00000059113.1">
    <property type="protein sequence ID" value="ENSACLP00000085978.1"/>
    <property type="gene ID" value="ENSACLG00000028188.1"/>
</dbReference>
<organism evidence="2 3">
    <name type="scientific">Astatotilapia calliptera</name>
    <name type="common">Eastern happy</name>
    <name type="synonym">Chromis callipterus</name>
    <dbReference type="NCBI Taxonomy" id="8154"/>
    <lineage>
        <taxon>Eukaryota</taxon>
        <taxon>Metazoa</taxon>
        <taxon>Chordata</taxon>
        <taxon>Craniata</taxon>
        <taxon>Vertebrata</taxon>
        <taxon>Euteleostomi</taxon>
        <taxon>Actinopterygii</taxon>
        <taxon>Neopterygii</taxon>
        <taxon>Teleostei</taxon>
        <taxon>Neoteleostei</taxon>
        <taxon>Acanthomorphata</taxon>
        <taxon>Ovalentaria</taxon>
        <taxon>Cichlomorphae</taxon>
        <taxon>Cichliformes</taxon>
        <taxon>Cichlidae</taxon>
        <taxon>African cichlids</taxon>
        <taxon>Pseudocrenilabrinae</taxon>
        <taxon>Haplochromini</taxon>
        <taxon>Astatotilapia</taxon>
    </lineage>
</organism>
<dbReference type="Proteomes" id="UP000265100">
    <property type="component" value="Chromosome 16"/>
</dbReference>
<reference evidence="2" key="3">
    <citation type="submission" date="2025-08" db="UniProtKB">
        <authorList>
            <consortium name="Ensembl"/>
        </authorList>
    </citation>
    <scope>IDENTIFICATION</scope>
</reference>
<dbReference type="GeneTree" id="ENSGT00940000163630"/>
<dbReference type="PROSITE" id="PS50878">
    <property type="entry name" value="RT_POL"/>
    <property type="match status" value="1"/>
</dbReference>
<reference evidence="3" key="2">
    <citation type="submission" date="2023-03" db="EMBL/GenBank/DDBJ databases">
        <authorList>
            <consortium name="Wellcome Sanger Institute Data Sharing"/>
        </authorList>
    </citation>
    <scope>NUCLEOTIDE SEQUENCE [LARGE SCALE GENOMIC DNA]</scope>
</reference>
<dbReference type="Pfam" id="PF00078">
    <property type="entry name" value="RVT_1"/>
    <property type="match status" value="1"/>
</dbReference>
<dbReference type="CDD" id="cd09076">
    <property type="entry name" value="L1-EN"/>
    <property type="match status" value="1"/>
</dbReference>
<reference evidence="2" key="4">
    <citation type="submission" date="2025-09" db="UniProtKB">
        <authorList>
            <consortium name="Ensembl"/>
        </authorList>
    </citation>
    <scope>IDENTIFICATION</scope>
</reference>
<dbReference type="InterPro" id="IPR036691">
    <property type="entry name" value="Endo/exonu/phosph_ase_sf"/>
</dbReference>
<keyword evidence="3" id="KW-1185">Reference proteome</keyword>
<evidence type="ECO:0000313" key="2">
    <source>
        <dbReference type="Ensembl" id="ENSACLP00000085978.1"/>
    </source>
</evidence>
<dbReference type="PANTHER" id="PTHR31635:SF196">
    <property type="entry name" value="REVERSE TRANSCRIPTASE DOMAIN-CONTAINING PROTEIN-RELATED"/>
    <property type="match status" value="1"/>
</dbReference>
<dbReference type="InterPro" id="IPR000477">
    <property type="entry name" value="RT_dom"/>
</dbReference>
<protein>
    <recommendedName>
        <fullName evidence="1">Reverse transcriptase domain-containing protein</fullName>
    </recommendedName>
</protein>
<evidence type="ECO:0000259" key="1">
    <source>
        <dbReference type="PROSITE" id="PS50878"/>
    </source>
</evidence>
<dbReference type="Pfam" id="PF03372">
    <property type="entry name" value="Exo_endo_phos"/>
    <property type="match status" value="1"/>
</dbReference>
<proteinExistence type="predicted"/>
<feature type="domain" description="Reverse transcriptase" evidence="1">
    <location>
        <begin position="475"/>
        <end position="747"/>
    </location>
</feature>
<name>A0AAX7VTL3_ASTCA</name>
<sequence length="1266" mass="145351">MNEYLKLSRVDIPFIQETHICKSETLKLKCSWVGKVFSSPGTGKSRGVSVLIHKAVSFTETKVIPDKEGRFILVYGQLLDTPIILCNIYAPNADIPAFFHNLSQYLLELEGAQIVVGGDFNQILDQDLDRSLPRRGTESKSVVAIRQMTSDLGLNDIWRTMHPEGGEYSFYSPPHNVYTRIDYFLISEALVNNSIDSSIGNIVISDHAPIFLCLGNILQIPPSRRWRLNVSLIKDSGFIKLIRDEIQFYKQTNNREDTTLATWWDAMKAYLRGRIISYASFKKKAANKNIITLEAKLKALEAVHSHTKDRVTLNKIVKVKYELNVLYNRKAEYALFRINQAYWEMGEKPSRLLAYRLKQKDSMNHIPGIRQSDGVISTSIRHINDGFRAFYNNLYSTQGSLDEQKFEAFFTDLNLPQLSTTDQQIIDAPITVEEITRAINSMPLNKAPGLDGLPLDFYRAFEDMLSPLLLDVYNEAFKVGSLPQSMHSGLITFILKTGKDPLDPSGYRPISLLNSDQKILAKVLAGRLKAVMAKIIHADQSGFVTNRYGPDNIRRLVNLLNYVYDSVYPTVALSLDAAKAFDCVEWDYLFKTLEKFGFGDNFIRWIKILYDSPSARVLTNGLISDLFLLQRSTRQGCPLSPGLFVIAIEPLAQKRRNNVNIFGISMGNSQHKLLLYADDMLLLMTQPGKSIPALLECIESFTLLSGYRVNWDKSEAMPMSGHCPHTLFKQWEFLWSVNGLRYLGIQITSDYTKMVRANMEPMFERIKMEFGRWSRVCLTIWGKISCIKMMTAPMIFYILSNIPLHIPDKYFKDLDFLMRQFLWDSSPHRLSIKKLQASAKQGGFSLPNFQWYYWVMNVKQLRAWLPTAPVKPIWSHIETEVNGGISPWRELFDTSHKTTHPIIANAKTLWFKLHRAGRWDFIKSPSATLWGNKRILIGGTSVDWLQWRKAGILNVSDLFDCGTKCFLSFDKIVELYKLQRNQFWRYVQIHSSLSKWLGTPLSCPVGSPVEVLLSRSSLGKGITSKIYHLLQERSADPLLKVKGYWAQDMALDISSVEWDSCFQSVNTMYKETGSRFIQLKIIHRWHRTPQQLYKWNLASTDECWRCDGQNASILHILWSCSALRDWWENIMEVIFSVLKRRFGISPKLSILGITTELSDGDFSSYTKRWIILALTTAKRVLLRHWRKKNPPPYEEWLKTTAKLASYEKVTYGLLDKLHQYDCIWSPFTSWLSKICRSLSLSFTHTDTPLPSTLLNCGKKVSLFILC</sequence>
<dbReference type="CDD" id="cd01650">
    <property type="entry name" value="RT_nLTR_like"/>
    <property type="match status" value="1"/>
</dbReference>
<dbReference type="Gene3D" id="3.60.10.10">
    <property type="entry name" value="Endonuclease/exonuclease/phosphatase"/>
    <property type="match status" value="1"/>
</dbReference>
<dbReference type="GO" id="GO:0003824">
    <property type="term" value="F:catalytic activity"/>
    <property type="evidence" value="ECO:0007669"/>
    <property type="project" value="InterPro"/>
</dbReference>
<accession>A0AAX7VTL3</accession>
<evidence type="ECO:0000313" key="3">
    <source>
        <dbReference type="Proteomes" id="UP000265100"/>
    </source>
</evidence>
<dbReference type="InterPro" id="IPR005135">
    <property type="entry name" value="Endo/exonuclease/phosphatase"/>
</dbReference>
<dbReference type="PANTHER" id="PTHR31635">
    <property type="entry name" value="REVERSE TRANSCRIPTASE DOMAIN-CONTAINING PROTEIN-RELATED"/>
    <property type="match status" value="1"/>
</dbReference>
<dbReference type="SUPFAM" id="SSF56219">
    <property type="entry name" value="DNase I-like"/>
    <property type="match status" value="1"/>
</dbReference>